<evidence type="ECO:0000256" key="8">
    <source>
        <dbReference type="RuleBase" id="RU363032"/>
    </source>
</evidence>
<feature type="transmembrane region" description="Helical" evidence="8">
    <location>
        <begin position="25"/>
        <end position="47"/>
    </location>
</feature>
<dbReference type="PANTHER" id="PTHR30450:SF1">
    <property type="entry name" value="D-METHIONINE TRANSPORT SYSTEM PERMEASE PROTEIN METI-RELATED"/>
    <property type="match status" value="1"/>
</dbReference>
<feature type="transmembrane region" description="Helical" evidence="8">
    <location>
        <begin position="95"/>
        <end position="115"/>
    </location>
</feature>
<keyword evidence="4" id="KW-1003">Cell membrane</keyword>
<evidence type="ECO:0000313" key="10">
    <source>
        <dbReference type="EMBL" id="KLV26273.1"/>
    </source>
</evidence>
<dbReference type="PROSITE" id="PS50928">
    <property type="entry name" value="ABC_TM1"/>
    <property type="match status" value="1"/>
</dbReference>
<feature type="domain" description="ABC transmembrane type-1" evidence="9">
    <location>
        <begin position="21"/>
        <end position="215"/>
    </location>
</feature>
<dbReference type="InterPro" id="IPR051322">
    <property type="entry name" value="AA_ABC_Transporter_Permease"/>
</dbReference>
<dbReference type="InterPro" id="IPR000515">
    <property type="entry name" value="MetI-like"/>
</dbReference>
<evidence type="ECO:0000256" key="3">
    <source>
        <dbReference type="ARBA" id="ARBA00022448"/>
    </source>
</evidence>
<reference evidence="10 11" key="1">
    <citation type="submission" date="2015-05" db="EMBL/GenBank/DDBJ databases">
        <title>Whole genome sequence and identification of bacterial endophytes from Costus igneus.</title>
        <authorList>
            <person name="Lee Y.P."/>
            <person name="Gan H.M."/>
            <person name="Eng W."/>
            <person name="Wheatley M.S."/>
            <person name="Caraballo A."/>
            <person name="Polter S."/>
            <person name="Savka M.A."/>
            <person name="Hudson A.O."/>
        </authorList>
    </citation>
    <scope>NUCLEOTIDE SEQUENCE [LARGE SCALE GENOMIC DNA]</scope>
    <source>
        <strain evidence="10 11">RIT379</strain>
    </source>
</reference>
<dbReference type="InterPro" id="IPR035906">
    <property type="entry name" value="MetI-like_sf"/>
</dbReference>
<feature type="transmembrane region" description="Helical" evidence="8">
    <location>
        <begin position="59"/>
        <end position="83"/>
    </location>
</feature>
<keyword evidence="7 8" id="KW-0472">Membrane</keyword>
<keyword evidence="6 8" id="KW-1133">Transmembrane helix</keyword>
<keyword evidence="5 8" id="KW-0812">Transmembrane</keyword>
<evidence type="ECO:0000256" key="7">
    <source>
        <dbReference type="ARBA" id="ARBA00023136"/>
    </source>
</evidence>
<evidence type="ECO:0000256" key="2">
    <source>
        <dbReference type="ARBA" id="ARBA00007069"/>
    </source>
</evidence>
<dbReference type="GO" id="GO:0048473">
    <property type="term" value="P:D-methionine transmembrane transport"/>
    <property type="evidence" value="ECO:0007669"/>
    <property type="project" value="TreeGrafter"/>
</dbReference>
<gene>
    <name evidence="10" type="ORF">ABW02_11325</name>
</gene>
<dbReference type="Proteomes" id="UP000036045">
    <property type="component" value="Unassembled WGS sequence"/>
</dbReference>
<name>A0A0J1IJW6_NIACI</name>
<evidence type="ECO:0000256" key="1">
    <source>
        <dbReference type="ARBA" id="ARBA00004651"/>
    </source>
</evidence>
<feature type="transmembrane region" description="Helical" evidence="8">
    <location>
        <begin position="196"/>
        <end position="215"/>
    </location>
</feature>
<evidence type="ECO:0000256" key="4">
    <source>
        <dbReference type="ARBA" id="ARBA00022475"/>
    </source>
</evidence>
<organism evidence="10 11">
    <name type="scientific">Niallia circulans</name>
    <name type="common">Bacillus circulans</name>
    <dbReference type="NCBI Taxonomy" id="1397"/>
    <lineage>
        <taxon>Bacteria</taxon>
        <taxon>Bacillati</taxon>
        <taxon>Bacillota</taxon>
        <taxon>Bacilli</taxon>
        <taxon>Bacillales</taxon>
        <taxon>Bacillaceae</taxon>
        <taxon>Niallia</taxon>
    </lineage>
</organism>
<keyword evidence="11" id="KW-1185">Reference proteome</keyword>
<dbReference type="PATRIC" id="fig|1397.4.peg.5591"/>
<evidence type="ECO:0000313" key="11">
    <source>
        <dbReference type="Proteomes" id="UP000036045"/>
    </source>
</evidence>
<dbReference type="OrthoDB" id="9793490at2"/>
<feature type="transmembrane region" description="Helical" evidence="8">
    <location>
        <begin position="153"/>
        <end position="175"/>
    </location>
</feature>
<sequence length="225" mass="24538">MPLSLDWNYLIELLPDLYSAFFETLYMVGISIVVAIIVGLPIGILLFVTDKGLFLENTLLKNTVGFVVNMVRSIPFIILLIALLPLAKWITNTTIGPTAASVSLSVAAIPFFARIVEQAFREIDKGVIEASVAIGASPWMIIWQVLIPEARPGIIQGITITIINLIAYSAMAGIVGGGGVGDLAIQYGYYRYDNTVMITTVVVLICLVQIIQFFGDKISKTLDKR</sequence>
<dbReference type="RefSeq" id="WP_047942207.1">
    <property type="nucleotide sequence ID" value="NZ_LDPH01000009.1"/>
</dbReference>
<evidence type="ECO:0000256" key="5">
    <source>
        <dbReference type="ARBA" id="ARBA00022692"/>
    </source>
</evidence>
<dbReference type="GO" id="GO:0005886">
    <property type="term" value="C:plasma membrane"/>
    <property type="evidence" value="ECO:0007669"/>
    <property type="project" value="UniProtKB-SubCell"/>
</dbReference>
<comment type="subcellular location">
    <subcellularLocation>
        <location evidence="1 8">Cell membrane</location>
        <topology evidence="1 8">Multi-pass membrane protein</topology>
    </subcellularLocation>
</comment>
<feature type="transmembrane region" description="Helical" evidence="8">
    <location>
        <begin position="127"/>
        <end position="147"/>
    </location>
</feature>
<protein>
    <submittedName>
        <fullName evidence="10">Methionine ABC transporter permease</fullName>
    </submittedName>
</protein>
<evidence type="ECO:0000259" key="9">
    <source>
        <dbReference type="PROSITE" id="PS50928"/>
    </source>
</evidence>
<comment type="caution">
    <text evidence="10">The sequence shown here is derived from an EMBL/GenBank/DDBJ whole genome shotgun (WGS) entry which is preliminary data.</text>
</comment>
<dbReference type="AlphaFoldDB" id="A0A0J1IJW6"/>
<dbReference type="Pfam" id="PF00528">
    <property type="entry name" value="BPD_transp_1"/>
    <property type="match status" value="1"/>
</dbReference>
<dbReference type="EMBL" id="LDPH01000009">
    <property type="protein sequence ID" value="KLV26273.1"/>
    <property type="molecule type" value="Genomic_DNA"/>
</dbReference>
<dbReference type="NCBIfam" id="NF008049">
    <property type="entry name" value="PRK10782.1"/>
    <property type="match status" value="1"/>
</dbReference>
<dbReference type="Gene3D" id="1.10.3720.10">
    <property type="entry name" value="MetI-like"/>
    <property type="match status" value="1"/>
</dbReference>
<dbReference type="SUPFAM" id="SSF161098">
    <property type="entry name" value="MetI-like"/>
    <property type="match status" value="1"/>
</dbReference>
<keyword evidence="3 8" id="KW-0813">Transport</keyword>
<proteinExistence type="inferred from homology"/>
<dbReference type="FunFam" id="1.10.3720.10:FF:000002">
    <property type="entry name" value="D-methionine ABC transporter permease MetI"/>
    <property type="match status" value="1"/>
</dbReference>
<evidence type="ECO:0000256" key="6">
    <source>
        <dbReference type="ARBA" id="ARBA00022989"/>
    </source>
</evidence>
<accession>A0A0J1IJW6</accession>
<dbReference type="PANTHER" id="PTHR30450">
    <property type="entry name" value="ABC TRANSPORTER PERMEASE"/>
    <property type="match status" value="1"/>
</dbReference>
<dbReference type="CDD" id="cd06261">
    <property type="entry name" value="TM_PBP2"/>
    <property type="match status" value="1"/>
</dbReference>
<comment type="similarity">
    <text evidence="2">Belongs to the binding-protein-dependent transport system permease family. CysTW subfamily.</text>
</comment>